<dbReference type="PANTHER" id="PTHR42852">
    <property type="entry name" value="THIOL:DISULFIDE INTERCHANGE PROTEIN DSBE"/>
    <property type="match status" value="1"/>
</dbReference>
<name>A0ABW2K7Q0_9BACI</name>
<dbReference type="InterPro" id="IPR050553">
    <property type="entry name" value="Thioredoxin_ResA/DsbE_sf"/>
</dbReference>
<dbReference type="PANTHER" id="PTHR42852:SF13">
    <property type="entry name" value="PROTEIN DIPZ"/>
    <property type="match status" value="1"/>
</dbReference>
<evidence type="ECO:0000313" key="3">
    <source>
        <dbReference type="EMBL" id="MFC7322195.1"/>
    </source>
</evidence>
<keyword evidence="4" id="KW-1185">Reference proteome</keyword>
<dbReference type="EMBL" id="JBHTBY010000013">
    <property type="protein sequence ID" value="MFC7322195.1"/>
    <property type="molecule type" value="Genomic_DNA"/>
</dbReference>
<dbReference type="CDD" id="cd02966">
    <property type="entry name" value="TlpA_like_family"/>
    <property type="match status" value="1"/>
</dbReference>
<organism evidence="3 4">
    <name type="scientific">Halobacillus campisalis</name>
    <dbReference type="NCBI Taxonomy" id="435909"/>
    <lineage>
        <taxon>Bacteria</taxon>
        <taxon>Bacillati</taxon>
        <taxon>Bacillota</taxon>
        <taxon>Bacilli</taxon>
        <taxon>Bacillales</taxon>
        <taxon>Bacillaceae</taxon>
        <taxon>Halobacillus</taxon>
    </lineage>
</organism>
<proteinExistence type="predicted"/>
<sequence length="138" mass="15805">MRKAPGFQLPYIQSEELYDLKQDLGKVIILTFWTSWCPDCGVDLPKKEQLYRTMDNQKVSMLTINVTGRERNEEDAKQYVKKFLKQPTLSDSGVETYNLYKAQGVPSTIIINQEGNIAYQFGDQASFMEIVQAIGELI</sequence>
<gene>
    <name evidence="3" type="ORF">ACFQMN_15065</name>
</gene>
<accession>A0ABW2K7Q0</accession>
<protein>
    <submittedName>
        <fullName evidence="3">TlpA family protein disulfide reductase</fullName>
    </submittedName>
</protein>
<dbReference type="Pfam" id="PF00578">
    <property type="entry name" value="AhpC-TSA"/>
    <property type="match status" value="1"/>
</dbReference>
<feature type="domain" description="Thioredoxin" evidence="2">
    <location>
        <begin position="1"/>
        <end position="138"/>
    </location>
</feature>
<dbReference type="RefSeq" id="WP_289215958.1">
    <property type="nucleotide sequence ID" value="NZ_JAPVRC010000004.1"/>
</dbReference>
<dbReference type="SUPFAM" id="SSF52833">
    <property type="entry name" value="Thioredoxin-like"/>
    <property type="match status" value="1"/>
</dbReference>
<dbReference type="InterPro" id="IPR013766">
    <property type="entry name" value="Thioredoxin_domain"/>
</dbReference>
<keyword evidence="1" id="KW-1015">Disulfide bond</keyword>
<dbReference type="PROSITE" id="PS51352">
    <property type="entry name" value="THIOREDOXIN_2"/>
    <property type="match status" value="1"/>
</dbReference>
<dbReference type="Gene3D" id="3.40.30.10">
    <property type="entry name" value="Glutaredoxin"/>
    <property type="match status" value="1"/>
</dbReference>
<reference evidence="4" key="1">
    <citation type="journal article" date="2019" name="Int. J. Syst. Evol. Microbiol.">
        <title>The Global Catalogue of Microorganisms (GCM) 10K type strain sequencing project: providing services to taxonomists for standard genome sequencing and annotation.</title>
        <authorList>
            <consortium name="The Broad Institute Genomics Platform"/>
            <consortium name="The Broad Institute Genome Sequencing Center for Infectious Disease"/>
            <person name="Wu L."/>
            <person name="Ma J."/>
        </authorList>
    </citation>
    <scope>NUCLEOTIDE SEQUENCE [LARGE SCALE GENOMIC DNA]</scope>
    <source>
        <strain evidence="4">CCUG 73951</strain>
    </source>
</reference>
<dbReference type="InterPro" id="IPR036249">
    <property type="entry name" value="Thioredoxin-like_sf"/>
</dbReference>
<comment type="caution">
    <text evidence="3">The sequence shown here is derived from an EMBL/GenBank/DDBJ whole genome shotgun (WGS) entry which is preliminary data.</text>
</comment>
<evidence type="ECO:0000256" key="1">
    <source>
        <dbReference type="ARBA" id="ARBA00023157"/>
    </source>
</evidence>
<evidence type="ECO:0000313" key="4">
    <source>
        <dbReference type="Proteomes" id="UP001596494"/>
    </source>
</evidence>
<evidence type="ECO:0000259" key="2">
    <source>
        <dbReference type="PROSITE" id="PS51352"/>
    </source>
</evidence>
<dbReference type="InterPro" id="IPR000866">
    <property type="entry name" value="AhpC/TSA"/>
</dbReference>
<dbReference type="Proteomes" id="UP001596494">
    <property type="component" value="Unassembled WGS sequence"/>
</dbReference>